<feature type="transmembrane region" description="Helical" evidence="1">
    <location>
        <begin position="37"/>
        <end position="57"/>
    </location>
</feature>
<dbReference type="PANTHER" id="PTHR36435:SF1">
    <property type="entry name" value="CAAX AMINO TERMINAL PROTEASE FAMILY PROTEIN"/>
    <property type="match status" value="1"/>
</dbReference>
<keyword evidence="1" id="KW-0812">Transmembrane</keyword>
<keyword evidence="4" id="KW-1185">Reference proteome</keyword>
<feature type="transmembrane region" description="Helical" evidence="1">
    <location>
        <begin position="12"/>
        <end position="31"/>
    </location>
</feature>
<dbReference type="InterPro" id="IPR003675">
    <property type="entry name" value="Rce1/LyrA-like_dom"/>
</dbReference>
<sequence length="226" mass="25560">MVKNKSKASIKTIYVTAYMIMFIFAVKIRLLVFHNRYYSLMCLIIAYCILGVIGIYLFRKEIRKGVAEWKEHYTNGIIWSIGAYITDMILSSLANYPSMALYPNYDGMNDISISSAAKLVSVPLFVTAAGILGPITEELIFRFILVDKLRTKLPSIICVILSSVLFMVWHMHALTLPELMINLPKLSTGIVYCVIILYSNNPTIPILLHVFNNTTAMLMMLMNGTI</sequence>
<dbReference type="Pfam" id="PF02517">
    <property type="entry name" value="Rce1-like"/>
    <property type="match status" value="1"/>
</dbReference>
<organism evidence="3 4">
    <name type="scientific">Ruminococcus albus SY3</name>
    <dbReference type="NCBI Taxonomy" id="1341156"/>
    <lineage>
        <taxon>Bacteria</taxon>
        <taxon>Bacillati</taxon>
        <taxon>Bacillota</taxon>
        <taxon>Clostridia</taxon>
        <taxon>Eubacteriales</taxon>
        <taxon>Oscillospiraceae</taxon>
        <taxon>Ruminococcus</taxon>
    </lineage>
</organism>
<feature type="transmembrane region" description="Helical" evidence="1">
    <location>
        <begin position="153"/>
        <end position="169"/>
    </location>
</feature>
<feature type="transmembrane region" description="Helical" evidence="1">
    <location>
        <begin position="77"/>
        <end position="96"/>
    </location>
</feature>
<dbReference type="GO" id="GO:0004175">
    <property type="term" value="F:endopeptidase activity"/>
    <property type="evidence" value="ECO:0007669"/>
    <property type="project" value="UniProtKB-ARBA"/>
</dbReference>
<dbReference type="PANTHER" id="PTHR36435">
    <property type="entry name" value="SLR1288 PROTEIN"/>
    <property type="match status" value="1"/>
</dbReference>
<feature type="transmembrane region" description="Helical" evidence="1">
    <location>
        <begin position="189"/>
        <end position="211"/>
    </location>
</feature>
<evidence type="ECO:0000313" key="4">
    <source>
        <dbReference type="Proteomes" id="UP000021369"/>
    </source>
</evidence>
<evidence type="ECO:0000259" key="2">
    <source>
        <dbReference type="Pfam" id="PF02517"/>
    </source>
</evidence>
<comment type="caution">
    <text evidence="3">The sequence shown here is derived from an EMBL/GenBank/DDBJ whole genome shotgun (WGS) entry which is preliminary data.</text>
</comment>
<protein>
    <recommendedName>
        <fullName evidence="2">CAAX prenyl protease 2/Lysostaphin resistance protein A-like domain-containing protein</fullName>
    </recommendedName>
</protein>
<dbReference type="AlphaFoldDB" id="A0A011WN85"/>
<feature type="domain" description="CAAX prenyl protease 2/Lysostaphin resistance protein A-like" evidence="2">
    <location>
        <begin position="122"/>
        <end position="214"/>
    </location>
</feature>
<dbReference type="GO" id="GO:0080120">
    <property type="term" value="P:CAAX-box protein maturation"/>
    <property type="evidence" value="ECO:0007669"/>
    <property type="project" value="UniProtKB-ARBA"/>
</dbReference>
<accession>A0A011WN85</accession>
<proteinExistence type="predicted"/>
<dbReference type="Proteomes" id="UP000021369">
    <property type="component" value="Unassembled WGS sequence"/>
</dbReference>
<keyword evidence="1" id="KW-0472">Membrane</keyword>
<dbReference type="RefSeq" id="WP_037289177.1">
    <property type="nucleotide sequence ID" value="NZ_JEOB01000004.1"/>
</dbReference>
<feature type="transmembrane region" description="Helical" evidence="1">
    <location>
        <begin position="116"/>
        <end position="141"/>
    </location>
</feature>
<reference evidence="3 4" key="1">
    <citation type="submission" date="2013-06" db="EMBL/GenBank/DDBJ databases">
        <title>Rumen cellulosomics: divergent fiber-degrading strategies revealed by comparative genome-wide analysis of six Ruminococcal strains.</title>
        <authorList>
            <person name="Dassa B."/>
            <person name="Borovok I."/>
            <person name="Lamed R."/>
            <person name="Flint H."/>
            <person name="Yeoman C.J."/>
            <person name="White B."/>
            <person name="Bayer E.A."/>
        </authorList>
    </citation>
    <scope>NUCLEOTIDE SEQUENCE [LARGE SCALE GENOMIC DNA]</scope>
    <source>
        <strain evidence="3 4">SY3</strain>
    </source>
</reference>
<dbReference type="PATRIC" id="fig|1341156.4.peg.3813"/>
<evidence type="ECO:0000313" key="3">
    <source>
        <dbReference type="EMBL" id="EXM38460.1"/>
    </source>
</evidence>
<gene>
    <name evidence="3" type="ORF">RASY3_13925</name>
</gene>
<keyword evidence="1" id="KW-1133">Transmembrane helix</keyword>
<name>A0A011WN85_RUMAL</name>
<dbReference type="InterPro" id="IPR052710">
    <property type="entry name" value="CAAX_protease"/>
</dbReference>
<evidence type="ECO:0000256" key="1">
    <source>
        <dbReference type="SAM" id="Phobius"/>
    </source>
</evidence>
<dbReference type="EMBL" id="JEOB01000004">
    <property type="protein sequence ID" value="EXM38460.1"/>
    <property type="molecule type" value="Genomic_DNA"/>
</dbReference>